<keyword evidence="2" id="KW-0813">Transport</keyword>
<dbReference type="InterPro" id="IPR003445">
    <property type="entry name" value="Cat_transpt"/>
</dbReference>
<evidence type="ECO:0000313" key="9">
    <source>
        <dbReference type="Proteomes" id="UP000663882"/>
    </source>
</evidence>
<evidence type="ECO:0000313" key="8">
    <source>
        <dbReference type="EMBL" id="CAF1208028.1"/>
    </source>
</evidence>
<feature type="transmembrane region" description="Helical" evidence="7">
    <location>
        <begin position="254"/>
        <end position="273"/>
    </location>
</feature>
<evidence type="ECO:0000256" key="2">
    <source>
        <dbReference type="ARBA" id="ARBA00022448"/>
    </source>
</evidence>
<evidence type="ECO:0000256" key="7">
    <source>
        <dbReference type="SAM" id="Phobius"/>
    </source>
</evidence>
<feature type="transmembrane region" description="Helical" evidence="7">
    <location>
        <begin position="35"/>
        <end position="56"/>
    </location>
</feature>
<feature type="transmembrane region" description="Helical" evidence="7">
    <location>
        <begin position="307"/>
        <end position="325"/>
    </location>
</feature>
<dbReference type="GO" id="GO:0030001">
    <property type="term" value="P:metal ion transport"/>
    <property type="evidence" value="ECO:0007669"/>
    <property type="project" value="UniProtKB-ARBA"/>
</dbReference>
<dbReference type="GO" id="GO:0008324">
    <property type="term" value="F:monoatomic cation transmembrane transporter activity"/>
    <property type="evidence" value="ECO:0007669"/>
    <property type="project" value="InterPro"/>
</dbReference>
<evidence type="ECO:0000256" key="5">
    <source>
        <dbReference type="ARBA" id="ARBA00023065"/>
    </source>
</evidence>
<dbReference type="GO" id="GO:0005886">
    <property type="term" value="C:plasma membrane"/>
    <property type="evidence" value="ECO:0007669"/>
    <property type="project" value="TreeGrafter"/>
</dbReference>
<proteinExistence type="predicted"/>
<dbReference type="PANTHER" id="PTHR31064:SF30">
    <property type="entry name" value="HIGH-AFFINITY POTASSIUM TRANSPORT PROTEIN-RELATED"/>
    <property type="match status" value="1"/>
</dbReference>
<dbReference type="Proteomes" id="UP000663882">
    <property type="component" value="Unassembled WGS sequence"/>
</dbReference>
<feature type="transmembrane region" description="Helical" evidence="7">
    <location>
        <begin position="482"/>
        <end position="502"/>
    </location>
</feature>
<keyword evidence="6 7" id="KW-0472">Membrane</keyword>
<comment type="subcellular location">
    <subcellularLocation>
        <location evidence="1">Membrane</location>
        <topology evidence="1">Multi-pass membrane protein</topology>
    </subcellularLocation>
</comment>
<dbReference type="AlphaFoldDB" id="A0A814X8R7"/>
<organism evidence="8 9">
    <name type="scientific">Rotaria sordida</name>
    <dbReference type="NCBI Taxonomy" id="392033"/>
    <lineage>
        <taxon>Eukaryota</taxon>
        <taxon>Metazoa</taxon>
        <taxon>Spiralia</taxon>
        <taxon>Gnathifera</taxon>
        <taxon>Rotifera</taxon>
        <taxon>Eurotatoria</taxon>
        <taxon>Bdelloidea</taxon>
        <taxon>Philodinida</taxon>
        <taxon>Philodinidae</taxon>
        <taxon>Rotaria</taxon>
    </lineage>
</organism>
<dbReference type="EMBL" id="CAJNOO010001864">
    <property type="protein sequence ID" value="CAF1208028.1"/>
    <property type="molecule type" value="Genomic_DNA"/>
</dbReference>
<protein>
    <submittedName>
        <fullName evidence="8">Uncharacterized protein</fullName>
    </submittedName>
</protein>
<comment type="caution">
    <text evidence="8">The sequence shown here is derived from an EMBL/GenBank/DDBJ whole genome shotgun (WGS) entry which is preliminary data.</text>
</comment>
<name>A0A814X8R7_9BILA</name>
<feature type="transmembrane region" description="Helical" evidence="7">
    <location>
        <begin position="450"/>
        <end position="470"/>
    </location>
</feature>
<evidence type="ECO:0000256" key="3">
    <source>
        <dbReference type="ARBA" id="ARBA00022692"/>
    </source>
</evidence>
<accession>A0A814X8R7</accession>
<dbReference type="OrthoDB" id="9999863at2759"/>
<dbReference type="Pfam" id="PF02386">
    <property type="entry name" value="TrkH"/>
    <property type="match status" value="2"/>
</dbReference>
<evidence type="ECO:0000256" key="4">
    <source>
        <dbReference type="ARBA" id="ARBA00022989"/>
    </source>
</evidence>
<keyword evidence="4 7" id="KW-1133">Transmembrane helix</keyword>
<gene>
    <name evidence="8" type="ORF">RFH988_LOCUS24972</name>
</gene>
<evidence type="ECO:0000256" key="6">
    <source>
        <dbReference type="ARBA" id="ARBA00023136"/>
    </source>
</evidence>
<dbReference type="PANTHER" id="PTHR31064">
    <property type="entry name" value="POTASSIUM TRANSPORT PROTEIN DDB_G0292412-RELATED"/>
    <property type="match status" value="1"/>
</dbReference>
<feature type="transmembrane region" description="Helical" evidence="7">
    <location>
        <begin position="116"/>
        <end position="142"/>
    </location>
</feature>
<sequence length="584" mass="66899">MVVTYLDAWFTTVSTICSCGLTTIDFAQLSRASQLVMMGFAFISGFAMSTLPALIIKAQTHKTTQGTNVDDDNEKYDPENDDELEMSNLRWDQNLPSHIRAELARLPTPVKLRYRAYIMCIVLILSLYFTIYTTGFIAIGTWLQTHNSPEYLMQNNVTLNPWYISGMLTLFSFNQNGLTPFSTSLSRYADDVFLNIVLVLLVMSGSSFFPIILRNVVFLSRQLAPWRHKVIFDYILLNNHHLSTLLYPTLQTRIYFFVTIILYSMGVGISLILDLGSKDLQQYSPGIRFIIFLFQTVNLRFCGFQSFDISLFATATLLVYLLLMATKPQMLCALDESPFEIYWLTLEAQAQVDAETNNNQTNMSKSLPLILQRAMSITSATGADVPLFKQMKGFLRRQSLATKELARKEFSRNNDDEKISPKYSKRIKALRLRLFLIHFIRALFKHAFDFFVLTRTWLFVFIFLICTIEYRRMTPVDPDITLLKIIFEIISAFGGVGMSLGYPNKTTSFASILSAGSKVILIATMLMGRHRGLLASMKDQEVIEYSATYILVRRREEYILQYQTSKTREPIVEKIKSDSTVVHF</sequence>
<keyword evidence="5" id="KW-0406">Ion transport</keyword>
<feature type="transmembrane region" description="Helical" evidence="7">
    <location>
        <begin position="508"/>
        <end position="528"/>
    </location>
</feature>
<feature type="transmembrane region" description="Helical" evidence="7">
    <location>
        <begin position="193"/>
        <end position="213"/>
    </location>
</feature>
<keyword evidence="3 7" id="KW-0812">Transmembrane</keyword>
<dbReference type="InterPro" id="IPR051143">
    <property type="entry name" value="TrkH_K-transport"/>
</dbReference>
<evidence type="ECO:0000256" key="1">
    <source>
        <dbReference type="ARBA" id="ARBA00004141"/>
    </source>
</evidence>
<reference evidence="8" key="1">
    <citation type="submission" date="2021-02" db="EMBL/GenBank/DDBJ databases">
        <authorList>
            <person name="Nowell W R."/>
        </authorList>
    </citation>
    <scope>NUCLEOTIDE SEQUENCE</scope>
</reference>